<feature type="compositionally biased region" description="Acidic residues" evidence="1">
    <location>
        <begin position="128"/>
        <end position="213"/>
    </location>
</feature>
<organism evidence="2">
    <name type="scientific">marine sediment metagenome</name>
    <dbReference type="NCBI Taxonomy" id="412755"/>
    <lineage>
        <taxon>unclassified sequences</taxon>
        <taxon>metagenomes</taxon>
        <taxon>ecological metagenomes</taxon>
    </lineage>
</organism>
<name>A0A0F9TBX1_9ZZZZ</name>
<dbReference type="EMBL" id="LAZR01001330">
    <property type="protein sequence ID" value="KKN46451.1"/>
    <property type="molecule type" value="Genomic_DNA"/>
</dbReference>
<feature type="region of interest" description="Disordered" evidence="1">
    <location>
        <begin position="121"/>
        <end position="222"/>
    </location>
</feature>
<proteinExistence type="predicted"/>
<comment type="caution">
    <text evidence="2">The sequence shown here is derived from an EMBL/GenBank/DDBJ whole genome shotgun (WGS) entry which is preliminary data.</text>
</comment>
<evidence type="ECO:0000313" key="2">
    <source>
        <dbReference type="EMBL" id="KKN46451.1"/>
    </source>
</evidence>
<sequence length="287" mass="32577">MAISDFEWLKAKCGRSIKMEHRMGGHVFTHYRPCLGGIFYRRKGEDIWYCRGWGCGQPRKDHAMSVDIGKGLENMSASVIGLGMAIDSEGRVVVRIEWEVDSIDEGAAAIAKLARKEITGWNLSGDGSDQDDEEEGDEEDEEDAEEEEEDEADEEEADDDEDEEEEDEESEDEEEEADEEDGEEEEGDEEEEEDDEEDEEEEDEEDEEEEEDDAPKPTVKITKKLKSAKKLREVVQYLLTDAKMKSKKKIVRELEALKSKLPVLQRIQGLAARGAKAAELLEPKIKP</sequence>
<dbReference type="AlphaFoldDB" id="A0A0F9TBX1"/>
<protein>
    <submittedName>
        <fullName evidence="2">Uncharacterized protein</fullName>
    </submittedName>
</protein>
<reference evidence="2" key="1">
    <citation type="journal article" date="2015" name="Nature">
        <title>Complex archaea that bridge the gap between prokaryotes and eukaryotes.</title>
        <authorList>
            <person name="Spang A."/>
            <person name="Saw J.H."/>
            <person name="Jorgensen S.L."/>
            <person name="Zaremba-Niedzwiedzka K."/>
            <person name="Martijn J."/>
            <person name="Lind A.E."/>
            <person name="van Eijk R."/>
            <person name="Schleper C."/>
            <person name="Guy L."/>
            <person name="Ettema T.J."/>
        </authorList>
    </citation>
    <scope>NUCLEOTIDE SEQUENCE</scope>
</reference>
<accession>A0A0F9TBX1</accession>
<evidence type="ECO:0000256" key="1">
    <source>
        <dbReference type="SAM" id="MobiDB-lite"/>
    </source>
</evidence>
<gene>
    <name evidence="2" type="ORF">LCGC14_0672910</name>
</gene>